<reference evidence="1 2" key="1">
    <citation type="journal article" date="2013" name="PLoS Genet.">
        <title>Expanding the Marine Virosphere Using Metagenomics.</title>
        <authorList>
            <person name="Mizuno C.M."/>
            <person name="Rodriguez-Valera F."/>
            <person name="Kimes N.E."/>
            <person name="Ghai R."/>
        </authorList>
    </citation>
    <scope>NUCLEOTIDE SEQUENCE [LARGE SCALE GENOMIC DNA]</scope>
    <source>
        <strain evidence="1">UvMED-CGR-C97-MedDCM-OCT-S42-C7</strain>
    </source>
</reference>
<dbReference type="EMBL" id="AP013541">
    <property type="protein sequence ID" value="BAQ94127.1"/>
    <property type="molecule type" value="Genomic_DNA"/>
</dbReference>
<dbReference type="RefSeq" id="YP_009777669.1">
    <property type="nucleotide sequence ID" value="NC_047701.1"/>
</dbReference>
<dbReference type="GeneID" id="55412395"/>
<proteinExistence type="predicted"/>
<keyword evidence="2" id="KW-1185">Reference proteome</keyword>
<evidence type="ECO:0000313" key="2">
    <source>
        <dbReference type="Proteomes" id="UP000505269"/>
    </source>
</evidence>
<organism evidence="1 2">
    <name type="scientific">uncultured phage_MedDCM-OCT-S42-C7</name>
    <dbReference type="NCBI Taxonomy" id="2741073"/>
    <lineage>
        <taxon>Viruses</taxon>
        <taxon>Duplodnaviria</taxon>
        <taxon>Heunggongvirae</taxon>
        <taxon>Uroviricota</taxon>
        <taxon>Caudoviricetes</taxon>
        <taxon>Autographivirales</taxon>
        <taxon>Sieqvirus</taxon>
        <taxon>Sieqvirus S42C7</taxon>
    </lineage>
</organism>
<protein>
    <submittedName>
        <fullName evidence="1">Uncharacterized protein</fullName>
    </submittedName>
</protein>
<sequence length="70" mass="8188">MCSMNTGQCPSHTYAGYQFNNHYDCVMNGYAVAQTTFKQLEENLEWDKEFVNENKIVIKFECRAIKVENI</sequence>
<evidence type="ECO:0000313" key="1">
    <source>
        <dbReference type="EMBL" id="BAQ94127.1"/>
    </source>
</evidence>
<dbReference type="Proteomes" id="UP000505269">
    <property type="component" value="Segment"/>
</dbReference>
<accession>A0A6S4PCP9</accession>
<name>A0A6S4PCP9_9CAUD</name>
<dbReference type="KEGG" id="vg:55412395"/>